<feature type="compositionally biased region" description="Basic and acidic residues" evidence="8">
    <location>
        <begin position="306"/>
        <end position="317"/>
    </location>
</feature>
<comment type="function">
    <text evidence="7">Sodium-phosphate symporter.</text>
</comment>
<keyword evidence="3 7" id="KW-0592">Phosphate transport</keyword>
<dbReference type="GO" id="GO:0016020">
    <property type="term" value="C:membrane"/>
    <property type="evidence" value="ECO:0007669"/>
    <property type="project" value="UniProtKB-SubCell"/>
</dbReference>
<evidence type="ECO:0000256" key="5">
    <source>
        <dbReference type="ARBA" id="ARBA00022989"/>
    </source>
</evidence>
<feature type="transmembrane region" description="Helical" evidence="7">
    <location>
        <begin position="497"/>
        <end position="528"/>
    </location>
</feature>
<name>A0AAD6UII4_9AGAR</name>
<proteinExistence type="inferred from homology"/>
<evidence type="ECO:0000256" key="2">
    <source>
        <dbReference type="ARBA" id="ARBA00022448"/>
    </source>
</evidence>
<feature type="transmembrane region" description="Helical" evidence="7">
    <location>
        <begin position="6"/>
        <end position="27"/>
    </location>
</feature>
<reference evidence="9" key="1">
    <citation type="submission" date="2023-03" db="EMBL/GenBank/DDBJ databases">
        <title>Massive genome expansion in bonnet fungi (Mycena s.s.) driven by repeated elements and novel gene families across ecological guilds.</title>
        <authorList>
            <consortium name="Lawrence Berkeley National Laboratory"/>
            <person name="Harder C.B."/>
            <person name="Miyauchi S."/>
            <person name="Viragh M."/>
            <person name="Kuo A."/>
            <person name="Thoen E."/>
            <person name="Andreopoulos B."/>
            <person name="Lu D."/>
            <person name="Skrede I."/>
            <person name="Drula E."/>
            <person name="Henrissat B."/>
            <person name="Morin E."/>
            <person name="Kohler A."/>
            <person name="Barry K."/>
            <person name="LaButti K."/>
            <person name="Morin E."/>
            <person name="Salamov A."/>
            <person name="Lipzen A."/>
            <person name="Mereny Z."/>
            <person name="Hegedus B."/>
            <person name="Baldrian P."/>
            <person name="Stursova M."/>
            <person name="Weitz H."/>
            <person name="Taylor A."/>
            <person name="Grigoriev I.V."/>
            <person name="Nagy L.G."/>
            <person name="Martin F."/>
            <person name="Kauserud H."/>
        </authorList>
    </citation>
    <scope>NUCLEOTIDE SEQUENCE</scope>
    <source>
        <strain evidence="9">CBHHK173m</strain>
    </source>
</reference>
<keyword evidence="10" id="KW-1185">Reference proteome</keyword>
<evidence type="ECO:0000256" key="6">
    <source>
        <dbReference type="ARBA" id="ARBA00023136"/>
    </source>
</evidence>
<protein>
    <recommendedName>
        <fullName evidence="7">Phosphate transporter</fullName>
    </recommendedName>
</protein>
<feature type="transmembrane region" description="Helical" evidence="7">
    <location>
        <begin position="48"/>
        <end position="67"/>
    </location>
</feature>
<accession>A0AAD6UII4</accession>
<feature type="transmembrane region" description="Helical" evidence="7">
    <location>
        <begin position="455"/>
        <end position="477"/>
    </location>
</feature>
<feature type="transmembrane region" description="Helical" evidence="7">
    <location>
        <begin position="117"/>
        <end position="140"/>
    </location>
</feature>
<feature type="transmembrane region" description="Helical" evidence="7">
    <location>
        <begin position="226"/>
        <end position="247"/>
    </location>
</feature>
<dbReference type="Proteomes" id="UP001222325">
    <property type="component" value="Unassembled WGS sequence"/>
</dbReference>
<evidence type="ECO:0000256" key="1">
    <source>
        <dbReference type="ARBA" id="ARBA00004141"/>
    </source>
</evidence>
<organism evidence="9 10">
    <name type="scientific">Mycena belliarum</name>
    <dbReference type="NCBI Taxonomy" id="1033014"/>
    <lineage>
        <taxon>Eukaryota</taxon>
        <taxon>Fungi</taxon>
        <taxon>Dikarya</taxon>
        <taxon>Basidiomycota</taxon>
        <taxon>Agaricomycotina</taxon>
        <taxon>Agaricomycetes</taxon>
        <taxon>Agaricomycetidae</taxon>
        <taxon>Agaricales</taxon>
        <taxon>Marasmiineae</taxon>
        <taxon>Mycenaceae</taxon>
        <taxon>Mycena</taxon>
    </lineage>
</organism>
<keyword evidence="6 7" id="KW-0472">Membrane</keyword>
<gene>
    <name evidence="9" type="ORF">B0H15DRAFT_794948</name>
</gene>
<dbReference type="PANTHER" id="PTHR11101:SF80">
    <property type="entry name" value="PHOSPHATE TRANSPORTER"/>
    <property type="match status" value="1"/>
</dbReference>
<evidence type="ECO:0000313" key="9">
    <source>
        <dbReference type="EMBL" id="KAJ7104105.1"/>
    </source>
</evidence>
<feature type="transmembrane region" description="Helical" evidence="7">
    <location>
        <begin position="540"/>
        <end position="567"/>
    </location>
</feature>
<keyword evidence="4 7" id="KW-0812">Transmembrane</keyword>
<feature type="transmembrane region" description="Helical" evidence="7">
    <location>
        <begin position="87"/>
        <end position="105"/>
    </location>
</feature>
<dbReference type="AlphaFoldDB" id="A0AAD6UII4"/>
<comment type="caution">
    <text evidence="9">The sequence shown here is derived from an EMBL/GenBank/DDBJ whole genome shotgun (WGS) entry which is preliminary data.</text>
</comment>
<evidence type="ECO:0000256" key="3">
    <source>
        <dbReference type="ARBA" id="ARBA00022592"/>
    </source>
</evidence>
<comment type="similarity">
    <text evidence="7">Belongs to the inorganic phosphate transporter (PiT) (TC 2.A.20) family.</text>
</comment>
<dbReference type="InterPro" id="IPR001204">
    <property type="entry name" value="Phos_transporter"/>
</dbReference>
<evidence type="ECO:0000256" key="7">
    <source>
        <dbReference type="RuleBase" id="RU363058"/>
    </source>
</evidence>
<dbReference type="GO" id="GO:0005315">
    <property type="term" value="F:phosphate transmembrane transporter activity"/>
    <property type="evidence" value="ECO:0007669"/>
    <property type="project" value="InterPro"/>
</dbReference>
<evidence type="ECO:0000256" key="8">
    <source>
        <dbReference type="SAM" id="MobiDB-lite"/>
    </source>
</evidence>
<keyword evidence="5 7" id="KW-1133">Transmembrane helix</keyword>
<comment type="subcellular location">
    <subcellularLocation>
        <location evidence="1 7">Membrane</location>
        <topology evidence="1 7">Multi-pass membrane protein</topology>
    </subcellularLocation>
</comment>
<dbReference type="EMBL" id="JARJCN010000001">
    <property type="protein sequence ID" value="KAJ7104105.1"/>
    <property type="molecule type" value="Genomic_DNA"/>
</dbReference>
<feature type="transmembrane region" description="Helical" evidence="7">
    <location>
        <begin position="182"/>
        <end position="206"/>
    </location>
</feature>
<sequence length="572" mass="61201">MPILHQYDYLMAFGTMFSLLDAFNIGANDVANSFATSVSSKSLTLRQAAFLAAICEFLGSVLVGARVASTIKNGIISASVFQGHADVQLLAFTCAITASATWLMIATKQSWPVSTTYSIISALIGVGIATGGAKTVQWGWNDGKGVATIFAGFIIAPGIAAVFGAIVYLLTKYIVLVRKNSVRAALIASPVYFFTVACVLTMSIIYKGSPQLKLDKLPENTITAGIVGTGAVVAALSAIFWLPFVYARVVKKDYTIRWYHFFMGPLLWSRAAPADVDDHSAVPDYTIHKEADHDVHGVTSDTSSAEPKEKDLEDGRTQPEIARPSPLANEVEGTRSGFTPLHPDQSWFAPANLWIILRYRIVETLTHGLNVDIHALQSGAGGSKEADRMAEMHRCAVQYDNKTEHLYSFLQVMTACTASFAHGANDLANAVGPWATIYYVWSTGLLAGKSTPTPVWLIAVAAIALVIGLATYGYNIMKALGNKLTLHSPSRGFSMELGSAITVILASQYGIPVSTTMCITGATLGVGLCNGDWRAFNWKALGWIFAGWILTVPVAALSAGCLMGLLLNAPSL</sequence>
<evidence type="ECO:0000313" key="10">
    <source>
        <dbReference type="Proteomes" id="UP001222325"/>
    </source>
</evidence>
<dbReference type="GO" id="GO:0035435">
    <property type="term" value="P:phosphate ion transmembrane transport"/>
    <property type="evidence" value="ECO:0007669"/>
    <property type="project" value="TreeGrafter"/>
</dbReference>
<feature type="transmembrane region" description="Helical" evidence="7">
    <location>
        <begin position="146"/>
        <end position="170"/>
    </location>
</feature>
<feature type="region of interest" description="Disordered" evidence="8">
    <location>
        <begin position="296"/>
        <end position="335"/>
    </location>
</feature>
<dbReference type="PANTHER" id="PTHR11101">
    <property type="entry name" value="PHOSPHATE TRANSPORTER"/>
    <property type="match status" value="1"/>
</dbReference>
<dbReference type="Pfam" id="PF01384">
    <property type="entry name" value="PHO4"/>
    <property type="match status" value="1"/>
</dbReference>
<keyword evidence="2 7" id="KW-0813">Transport</keyword>
<evidence type="ECO:0000256" key="4">
    <source>
        <dbReference type="ARBA" id="ARBA00022692"/>
    </source>
</evidence>